<evidence type="ECO:0000313" key="2">
    <source>
        <dbReference type="Proteomes" id="UP000785613"/>
    </source>
</evidence>
<comment type="caution">
    <text evidence="1">The sequence shown here is derived from an EMBL/GenBank/DDBJ whole genome shotgun (WGS) entry which is preliminary data.</text>
</comment>
<reference evidence="1 2" key="1">
    <citation type="submission" date="2019-09" db="EMBL/GenBank/DDBJ databases">
        <title>Taxonomy of Antarctic Massilia spp.: description of Massilia rubra sp. nov., Massilia aquatica sp. nov., Massilia mucilaginosa sp. nov., Massilia frigida sp. nov. isolated from streams, lakes and regoliths.</title>
        <authorList>
            <person name="Holochova P."/>
            <person name="Sedlacek I."/>
            <person name="Kralova S."/>
            <person name="Maslanova I."/>
            <person name="Busse H.-J."/>
            <person name="Stankova E."/>
            <person name="Vrbovska V."/>
            <person name="Kovarovic V."/>
            <person name="Bartak M."/>
            <person name="Svec P."/>
            <person name="Pantucek R."/>
        </authorList>
    </citation>
    <scope>NUCLEOTIDE SEQUENCE [LARGE SCALE GENOMIC DNA]</scope>
    <source>
        <strain evidence="1 2">CCM 8692</strain>
    </source>
</reference>
<gene>
    <name evidence="1" type="ORF">F0185_30265</name>
</gene>
<dbReference type="Proteomes" id="UP000785613">
    <property type="component" value="Unassembled WGS sequence"/>
</dbReference>
<dbReference type="EMBL" id="VUYU01000035">
    <property type="protein sequence ID" value="NHZ37850.1"/>
    <property type="molecule type" value="Genomic_DNA"/>
</dbReference>
<keyword evidence="2" id="KW-1185">Reference proteome</keyword>
<sequence>MSDWAEYCDSIGMNAGSENDYDDWLDGLSRSADEKNGVNQKTHAPKVCEPTLSQDEMIELLIKSTCTDSGLDTRVNSLTCNDPNADFDIFAIDGFQEGESSALEITIDHEQYVSPSFLAHSTKLSGVPLFVDDYQNGWIAWDSEEQCLRTGPSCAHHAKNHRNAKSIAREHLHPESEEARLLIFLKRCALSTDHGKKPILLRWETIDEAAPGHELKIENPRTLGSNEHENYVLAFYDRSGKVRVLPLTTAVKLGVPLATRNATYYEDSDTLYPSINNASLLSHGFLMATKQDVSKFDYFRVRTQASIFSSVIERIEPPRNLKYSSFALNEPNDALNLARHIVQWSEALPDTIYVSNGGHPLEAQLVTTPKMLLYATQKLDTHGWVRVYDNAQRKFVMKPKAEISGYGINEILF</sequence>
<proteinExistence type="predicted"/>
<dbReference type="RefSeq" id="WP_167231731.1">
    <property type="nucleotide sequence ID" value="NZ_VUYU01000035.1"/>
</dbReference>
<organism evidence="1 2">
    <name type="scientific">Massilia rubra</name>
    <dbReference type="NCBI Taxonomy" id="2607910"/>
    <lineage>
        <taxon>Bacteria</taxon>
        <taxon>Pseudomonadati</taxon>
        <taxon>Pseudomonadota</taxon>
        <taxon>Betaproteobacteria</taxon>
        <taxon>Burkholderiales</taxon>
        <taxon>Oxalobacteraceae</taxon>
        <taxon>Telluria group</taxon>
        <taxon>Massilia</taxon>
    </lineage>
</organism>
<evidence type="ECO:0000313" key="1">
    <source>
        <dbReference type="EMBL" id="NHZ37850.1"/>
    </source>
</evidence>
<name>A0ABX0LTB3_9BURK</name>
<accession>A0ABX0LTB3</accession>
<protein>
    <submittedName>
        <fullName evidence="1">Uncharacterized protein</fullName>
    </submittedName>
</protein>